<dbReference type="SUPFAM" id="SSF47413">
    <property type="entry name" value="lambda repressor-like DNA-binding domains"/>
    <property type="match status" value="1"/>
</dbReference>
<dbReference type="Proteomes" id="UP000315400">
    <property type="component" value="Unassembled WGS sequence"/>
</dbReference>
<dbReference type="GO" id="GO:0003677">
    <property type="term" value="F:DNA binding"/>
    <property type="evidence" value="ECO:0007669"/>
    <property type="project" value="UniProtKB-KW"/>
</dbReference>
<dbReference type="AlphaFoldDB" id="A0A540V7U1"/>
<proteinExistence type="predicted"/>
<dbReference type="InterPro" id="IPR010982">
    <property type="entry name" value="Lambda_DNA-bd_dom_sf"/>
</dbReference>
<dbReference type="PROSITE" id="PS50943">
    <property type="entry name" value="HTH_CROC1"/>
    <property type="match status" value="1"/>
</dbReference>
<accession>A0A540V7U1</accession>
<dbReference type="EMBL" id="VIFK01000548">
    <property type="protein sequence ID" value="TQE92844.1"/>
    <property type="molecule type" value="Genomic_DNA"/>
</dbReference>
<sequence length="72" mass="8194">ETDLARRLHMSRQSLHRILAQEQPVTSATALKLARLPGTSSEVWLNMQRTCDLWEQRRKLSAQPDSIEPVAA</sequence>
<dbReference type="PANTHER" id="PTHR36924">
    <property type="entry name" value="ANTITOXIN HIGA-1"/>
    <property type="match status" value="1"/>
</dbReference>
<dbReference type="PANTHER" id="PTHR36924:SF1">
    <property type="entry name" value="ANTITOXIN HIGA-1"/>
    <property type="match status" value="1"/>
</dbReference>
<gene>
    <name evidence="3" type="ORF">FKY71_18955</name>
</gene>
<feature type="non-terminal residue" evidence="3">
    <location>
        <position position="1"/>
    </location>
</feature>
<dbReference type="NCBIfam" id="TIGR02607">
    <property type="entry name" value="antidote_HigA"/>
    <property type="match status" value="1"/>
</dbReference>
<evidence type="ECO:0000313" key="3">
    <source>
        <dbReference type="EMBL" id="TQE92844.1"/>
    </source>
</evidence>
<evidence type="ECO:0000259" key="2">
    <source>
        <dbReference type="PROSITE" id="PS50943"/>
    </source>
</evidence>
<comment type="caution">
    <text evidence="3">The sequence shown here is derived from an EMBL/GenBank/DDBJ whole genome shotgun (WGS) entry which is preliminary data.</text>
</comment>
<evidence type="ECO:0000313" key="4">
    <source>
        <dbReference type="Proteomes" id="UP000315400"/>
    </source>
</evidence>
<reference evidence="3 4" key="1">
    <citation type="submission" date="2019-06" db="EMBL/GenBank/DDBJ databases">
        <title>Metagenome assembled Genome of Spiribacter salinus SL48-SHIP from the microbial mat of Salt Lake 48 (Novosibirsk region, Russia).</title>
        <authorList>
            <person name="Shipova A."/>
            <person name="Rozanov A.S."/>
            <person name="Bryanskaya A.V."/>
            <person name="Peltek S.E."/>
        </authorList>
    </citation>
    <scope>NUCLEOTIDE SEQUENCE [LARGE SCALE GENOMIC DNA]</scope>
    <source>
        <strain evidence="3">SL48-SHIP-2</strain>
    </source>
</reference>
<dbReference type="Gene3D" id="1.10.260.40">
    <property type="entry name" value="lambda repressor-like DNA-binding domains"/>
    <property type="match status" value="1"/>
</dbReference>
<dbReference type="InterPro" id="IPR013430">
    <property type="entry name" value="Toxin_antidote_HigA"/>
</dbReference>
<protein>
    <submittedName>
        <fullName evidence="3">HigA family addiction module antidote protein</fullName>
    </submittedName>
</protein>
<organism evidence="3 4">
    <name type="scientific">Spiribacter salinus</name>
    <dbReference type="NCBI Taxonomy" id="1335746"/>
    <lineage>
        <taxon>Bacteria</taxon>
        <taxon>Pseudomonadati</taxon>
        <taxon>Pseudomonadota</taxon>
        <taxon>Gammaproteobacteria</taxon>
        <taxon>Chromatiales</taxon>
        <taxon>Ectothiorhodospiraceae</taxon>
        <taxon>Spiribacter</taxon>
    </lineage>
</organism>
<dbReference type="InterPro" id="IPR001387">
    <property type="entry name" value="Cro/C1-type_HTH"/>
</dbReference>
<evidence type="ECO:0000256" key="1">
    <source>
        <dbReference type="ARBA" id="ARBA00023125"/>
    </source>
</evidence>
<keyword evidence="1" id="KW-0238">DNA-binding</keyword>
<name>A0A540V7U1_9GAMM</name>
<dbReference type="Pfam" id="PF01381">
    <property type="entry name" value="HTH_3"/>
    <property type="match status" value="1"/>
</dbReference>
<feature type="domain" description="HTH cro/C1-type" evidence="2">
    <location>
        <begin position="2"/>
        <end position="45"/>
    </location>
</feature>